<reference evidence="3" key="1">
    <citation type="submission" date="2023-07" db="EMBL/GenBank/DDBJ databases">
        <title>A chromosome-level genome assembly of Lolium multiflorum.</title>
        <authorList>
            <person name="Chen Y."/>
            <person name="Copetti D."/>
            <person name="Kolliker R."/>
            <person name="Studer B."/>
        </authorList>
    </citation>
    <scope>NUCLEOTIDE SEQUENCE</scope>
    <source>
        <strain evidence="3">02402/16</strain>
        <tissue evidence="3">Leaf</tissue>
    </source>
</reference>
<comment type="caution">
    <text evidence="3">The sequence shown here is derived from an EMBL/GenBank/DDBJ whole genome shotgun (WGS) entry which is preliminary data.</text>
</comment>
<accession>A0AAD8R2X2</accession>
<organism evidence="3 4">
    <name type="scientific">Lolium multiflorum</name>
    <name type="common">Italian ryegrass</name>
    <name type="synonym">Lolium perenne subsp. multiflorum</name>
    <dbReference type="NCBI Taxonomy" id="4521"/>
    <lineage>
        <taxon>Eukaryota</taxon>
        <taxon>Viridiplantae</taxon>
        <taxon>Streptophyta</taxon>
        <taxon>Embryophyta</taxon>
        <taxon>Tracheophyta</taxon>
        <taxon>Spermatophyta</taxon>
        <taxon>Magnoliopsida</taxon>
        <taxon>Liliopsida</taxon>
        <taxon>Poales</taxon>
        <taxon>Poaceae</taxon>
        <taxon>BOP clade</taxon>
        <taxon>Pooideae</taxon>
        <taxon>Poodae</taxon>
        <taxon>Poeae</taxon>
        <taxon>Poeae Chloroplast Group 2 (Poeae type)</taxon>
        <taxon>Loliodinae</taxon>
        <taxon>Loliinae</taxon>
        <taxon>Lolium</taxon>
    </lineage>
</organism>
<evidence type="ECO:0000256" key="1">
    <source>
        <dbReference type="SAM" id="MobiDB-lite"/>
    </source>
</evidence>
<evidence type="ECO:0000313" key="3">
    <source>
        <dbReference type="EMBL" id="KAK1611954.1"/>
    </source>
</evidence>
<dbReference type="AlphaFoldDB" id="A0AAD8R2X2"/>
<feature type="region of interest" description="Disordered" evidence="1">
    <location>
        <begin position="21"/>
        <end position="53"/>
    </location>
</feature>
<evidence type="ECO:0000256" key="2">
    <source>
        <dbReference type="SAM" id="Phobius"/>
    </source>
</evidence>
<sequence>MVSKNKGKEFRMKMIEILGGKRNKDVKEEDEEELQPPLGRRTPERKELSGGGTRKFLREGEIDAIVTVIELDIIAITIIIISTIITAVITAGHPPP</sequence>
<gene>
    <name evidence="3" type="ORF">QYE76_035627</name>
</gene>
<keyword evidence="2" id="KW-0812">Transmembrane</keyword>
<keyword evidence="2" id="KW-0472">Membrane</keyword>
<keyword evidence="4" id="KW-1185">Reference proteome</keyword>
<proteinExistence type="predicted"/>
<name>A0AAD8R2X2_LOLMU</name>
<evidence type="ECO:0000313" key="4">
    <source>
        <dbReference type="Proteomes" id="UP001231189"/>
    </source>
</evidence>
<keyword evidence="2" id="KW-1133">Transmembrane helix</keyword>
<dbReference type="EMBL" id="JAUUTY010000007">
    <property type="protein sequence ID" value="KAK1611954.1"/>
    <property type="molecule type" value="Genomic_DNA"/>
</dbReference>
<dbReference type="Proteomes" id="UP001231189">
    <property type="component" value="Unassembled WGS sequence"/>
</dbReference>
<feature type="transmembrane region" description="Helical" evidence="2">
    <location>
        <begin position="64"/>
        <end position="89"/>
    </location>
</feature>
<protein>
    <submittedName>
        <fullName evidence="3">Uncharacterized protein</fullName>
    </submittedName>
</protein>